<reference evidence="1 2" key="1">
    <citation type="submission" date="2024-09" db="EMBL/GenBank/DDBJ databases">
        <authorList>
            <person name="Sun Q."/>
            <person name="Mori K."/>
        </authorList>
    </citation>
    <scope>NUCLEOTIDE SEQUENCE [LARGE SCALE GENOMIC DNA]</scope>
    <source>
        <strain evidence="1 2">CCM 7228</strain>
    </source>
</reference>
<name>A0ABV6GJA5_9BACI</name>
<proteinExistence type="predicted"/>
<gene>
    <name evidence="1" type="ORF">ACFFIX_20585</name>
</gene>
<dbReference type="RefSeq" id="WP_378937434.1">
    <property type="nucleotide sequence ID" value="NZ_JBHLVO010000024.1"/>
</dbReference>
<dbReference type="EMBL" id="JBHLVO010000024">
    <property type="protein sequence ID" value="MFC0273788.1"/>
    <property type="molecule type" value="Genomic_DNA"/>
</dbReference>
<protein>
    <submittedName>
        <fullName evidence="1">Peptidase M23</fullName>
    </submittedName>
</protein>
<evidence type="ECO:0000313" key="1">
    <source>
        <dbReference type="EMBL" id="MFC0273788.1"/>
    </source>
</evidence>
<sequence length="164" mass="18487">MSHTLRTMFFIVIFAGLMSLQYNLDSDRTSTRQIKNALELATHDAALALDESQLSQGRIVFDQERALDNLRDSLNANLKLESAAGYLYSPNTNSFYQEDIVLEHIEFVDDSNSSFPTQYSNLDYDILDTLNGPSVIAVLSTRSPRYFAGSGIIIRKAVVYEYVQ</sequence>
<accession>A0ABV6GJA5</accession>
<dbReference type="Proteomes" id="UP001589854">
    <property type="component" value="Unassembled WGS sequence"/>
</dbReference>
<organism evidence="1 2">
    <name type="scientific">Metabacillus herbersteinensis</name>
    <dbReference type="NCBI Taxonomy" id="283816"/>
    <lineage>
        <taxon>Bacteria</taxon>
        <taxon>Bacillati</taxon>
        <taxon>Bacillota</taxon>
        <taxon>Bacilli</taxon>
        <taxon>Bacillales</taxon>
        <taxon>Bacillaceae</taxon>
        <taxon>Metabacillus</taxon>
    </lineage>
</organism>
<comment type="caution">
    <text evidence="1">The sequence shown here is derived from an EMBL/GenBank/DDBJ whole genome shotgun (WGS) entry which is preliminary data.</text>
</comment>
<keyword evidence="2" id="KW-1185">Reference proteome</keyword>
<evidence type="ECO:0000313" key="2">
    <source>
        <dbReference type="Proteomes" id="UP001589854"/>
    </source>
</evidence>